<dbReference type="PANTHER" id="PTHR30146">
    <property type="entry name" value="LACI-RELATED TRANSCRIPTIONAL REPRESSOR"/>
    <property type="match status" value="1"/>
</dbReference>
<accession>A0A3Q9V270</accession>
<keyword evidence="2" id="KW-0238">DNA-binding</keyword>
<dbReference type="InterPro" id="IPR046335">
    <property type="entry name" value="LacI/GalR-like_sensor"/>
</dbReference>
<dbReference type="InterPro" id="IPR000843">
    <property type="entry name" value="HTH_LacI"/>
</dbReference>
<protein>
    <submittedName>
        <fullName evidence="5">LacI family transcriptional regulator</fullName>
    </submittedName>
</protein>
<proteinExistence type="predicted"/>
<dbReference type="Gene3D" id="3.40.50.2300">
    <property type="match status" value="2"/>
</dbReference>
<dbReference type="Pfam" id="PF13377">
    <property type="entry name" value="Peripla_BP_3"/>
    <property type="match status" value="1"/>
</dbReference>
<gene>
    <name evidence="5" type="ORF">C1I64_18290</name>
</gene>
<dbReference type="Proteomes" id="UP000285317">
    <property type="component" value="Chromosome"/>
</dbReference>
<keyword evidence="1" id="KW-0805">Transcription regulation</keyword>
<dbReference type="EMBL" id="CP028137">
    <property type="protein sequence ID" value="AZZ53790.1"/>
    <property type="molecule type" value="Genomic_DNA"/>
</dbReference>
<dbReference type="CDD" id="cd01392">
    <property type="entry name" value="HTH_LacI"/>
    <property type="match status" value="1"/>
</dbReference>
<dbReference type="GO" id="GO:0003700">
    <property type="term" value="F:DNA-binding transcription factor activity"/>
    <property type="evidence" value="ECO:0007669"/>
    <property type="project" value="TreeGrafter"/>
</dbReference>
<dbReference type="InterPro" id="IPR010982">
    <property type="entry name" value="Lambda_DNA-bd_dom_sf"/>
</dbReference>
<evidence type="ECO:0000256" key="2">
    <source>
        <dbReference type="ARBA" id="ARBA00023125"/>
    </source>
</evidence>
<evidence type="ECO:0000313" key="5">
    <source>
        <dbReference type="EMBL" id="AZZ53790.1"/>
    </source>
</evidence>
<evidence type="ECO:0000256" key="1">
    <source>
        <dbReference type="ARBA" id="ARBA00023015"/>
    </source>
</evidence>
<reference evidence="5 6" key="1">
    <citation type="submission" date="2018-03" db="EMBL/GenBank/DDBJ databases">
        <title>Bacteriophage NCPPB3778 and a type I-E CRISPR drive the evolution of the US Biological Select Agent, Rathayibacter toxicus.</title>
        <authorList>
            <person name="Davis E.W.II."/>
            <person name="Tabima J.F."/>
            <person name="Weisberg A.J."/>
            <person name="Dantas Lopes L."/>
            <person name="Wiseman M.S."/>
            <person name="Wiseman M.S."/>
            <person name="Pupko T."/>
            <person name="Belcher M.S."/>
            <person name="Sechler A.J."/>
            <person name="Tancos M.A."/>
            <person name="Schroeder B.K."/>
            <person name="Murray T.D."/>
            <person name="Luster D.G."/>
            <person name="Schneider W.L."/>
            <person name="Rogers E."/>
            <person name="Andreote F.D."/>
            <person name="Grunwald N.J."/>
            <person name="Putnam M.L."/>
            <person name="Chang J.H."/>
        </authorList>
    </citation>
    <scope>NUCLEOTIDE SEQUENCE [LARGE SCALE GENOMIC DNA]</scope>
    <source>
        <strain evidence="5 6">DSM 15932</strain>
    </source>
</reference>
<dbReference type="PANTHER" id="PTHR30146:SF109">
    <property type="entry name" value="HTH-TYPE TRANSCRIPTIONAL REGULATOR GALS"/>
    <property type="match status" value="1"/>
</dbReference>
<feature type="domain" description="HTH lacI-type" evidence="4">
    <location>
        <begin position="11"/>
        <end position="64"/>
    </location>
</feature>
<sequence>MSSTSPPRARPSMADVGRHAEVSAQTVSRFFTGGYVAPATRVRIEAAIAELGYRHNRVARNLRVQRTDTVGFLAMGPLNYGHSELLTGVSRAARAEGLSLITALLEVGPDAPGAREEMRHAVDKLLSFQVDGIIVGTPYGGLDELVEYIAASVPVVTRSERGGPAGDSTYADSYGAGYLGTRHLLELGHRRILHLAGPGDRNEAVDRERGYRAALTEAGVAPLEVLRCAEWDAESGAAQGRAVDPESFTAVSAANDQIALGFLRAMSERGRTAPGDYSIVGVDDMPDSAYYSPPLTTMHLDHQLLGEKALQMLATRIRTGERQERTAVTARLVLRSSTAPLR</sequence>
<dbReference type="PROSITE" id="PS50932">
    <property type="entry name" value="HTH_LACI_2"/>
    <property type="match status" value="1"/>
</dbReference>
<name>A0A3Q9V270_9MICO</name>
<evidence type="ECO:0000313" key="6">
    <source>
        <dbReference type="Proteomes" id="UP000285317"/>
    </source>
</evidence>
<dbReference type="SUPFAM" id="SSF53822">
    <property type="entry name" value="Periplasmic binding protein-like I"/>
    <property type="match status" value="1"/>
</dbReference>
<organism evidence="5 6">
    <name type="scientific">Rathayibacter festucae DSM 15932</name>
    <dbReference type="NCBI Taxonomy" id="1328866"/>
    <lineage>
        <taxon>Bacteria</taxon>
        <taxon>Bacillati</taxon>
        <taxon>Actinomycetota</taxon>
        <taxon>Actinomycetes</taxon>
        <taxon>Micrococcales</taxon>
        <taxon>Microbacteriaceae</taxon>
        <taxon>Rathayibacter</taxon>
    </lineage>
</organism>
<dbReference type="GO" id="GO:0000976">
    <property type="term" value="F:transcription cis-regulatory region binding"/>
    <property type="evidence" value="ECO:0007669"/>
    <property type="project" value="TreeGrafter"/>
</dbReference>
<keyword evidence="3" id="KW-0804">Transcription</keyword>
<evidence type="ECO:0000256" key="3">
    <source>
        <dbReference type="ARBA" id="ARBA00023163"/>
    </source>
</evidence>
<dbReference type="SMART" id="SM00354">
    <property type="entry name" value="HTH_LACI"/>
    <property type="match status" value="1"/>
</dbReference>
<dbReference type="CDD" id="cd01574">
    <property type="entry name" value="PBP1_LacI"/>
    <property type="match status" value="1"/>
</dbReference>
<dbReference type="InterPro" id="IPR028082">
    <property type="entry name" value="Peripla_BP_I"/>
</dbReference>
<dbReference type="AlphaFoldDB" id="A0A3Q9V270"/>
<dbReference type="SUPFAM" id="SSF47413">
    <property type="entry name" value="lambda repressor-like DNA-binding domains"/>
    <property type="match status" value="1"/>
</dbReference>
<dbReference type="Pfam" id="PF00356">
    <property type="entry name" value="LacI"/>
    <property type="match status" value="1"/>
</dbReference>
<dbReference type="Gene3D" id="1.10.260.40">
    <property type="entry name" value="lambda repressor-like DNA-binding domains"/>
    <property type="match status" value="1"/>
</dbReference>
<evidence type="ECO:0000259" key="4">
    <source>
        <dbReference type="PROSITE" id="PS50932"/>
    </source>
</evidence>
<dbReference type="RefSeq" id="WP_127888195.1">
    <property type="nucleotide sequence ID" value="NZ_CP028137.1"/>
</dbReference>
<dbReference type="KEGG" id="rfs:C1I64_18290"/>